<name>A0A2A6B9A9_PRIPA</name>
<evidence type="ECO:0000313" key="1">
    <source>
        <dbReference type="EnsemblMetazoa" id="PPA35279.1"/>
    </source>
</evidence>
<reference evidence="2" key="1">
    <citation type="journal article" date="2008" name="Nat. Genet.">
        <title>The Pristionchus pacificus genome provides a unique perspective on nematode lifestyle and parasitism.</title>
        <authorList>
            <person name="Dieterich C."/>
            <person name="Clifton S.W."/>
            <person name="Schuster L.N."/>
            <person name="Chinwalla A."/>
            <person name="Delehaunty K."/>
            <person name="Dinkelacker I."/>
            <person name="Fulton L."/>
            <person name="Fulton R."/>
            <person name="Godfrey J."/>
            <person name="Minx P."/>
            <person name="Mitreva M."/>
            <person name="Roeseler W."/>
            <person name="Tian H."/>
            <person name="Witte H."/>
            <person name="Yang S.P."/>
            <person name="Wilson R.K."/>
            <person name="Sommer R.J."/>
        </authorList>
    </citation>
    <scope>NUCLEOTIDE SEQUENCE [LARGE SCALE GENOMIC DNA]</scope>
    <source>
        <strain evidence="2">PS312</strain>
    </source>
</reference>
<protein>
    <submittedName>
        <fullName evidence="1">Uncharacterized protein</fullName>
    </submittedName>
</protein>
<sequence>MSRNADSFGPVLVCSRISPNWNTIALEYLSDRMRFTTSVQSATLVLRYYHYFGLRKMDELEGLEVTTMWLTSKSDDRLARLFRRASMIEVLELIMERTLLSELGSLSHRIGTVPVRNLIIDT</sequence>
<accession>A0A8R1YSN7</accession>
<dbReference type="EnsemblMetazoa" id="PPA35279.1">
    <property type="protein sequence ID" value="PPA35279.1"/>
    <property type="gene ID" value="WBGene00273648"/>
</dbReference>
<dbReference type="AlphaFoldDB" id="A0A2A6B9A9"/>
<proteinExistence type="predicted"/>
<dbReference type="Proteomes" id="UP000005239">
    <property type="component" value="Unassembled WGS sequence"/>
</dbReference>
<reference evidence="1" key="2">
    <citation type="submission" date="2022-06" db="UniProtKB">
        <authorList>
            <consortium name="EnsemblMetazoa"/>
        </authorList>
    </citation>
    <scope>IDENTIFICATION</scope>
    <source>
        <strain evidence="1">PS312</strain>
    </source>
</reference>
<evidence type="ECO:0000313" key="2">
    <source>
        <dbReference type="Proteomes" id="UP000005239"/>
    </source>
</evidence>
<gene>
    <name evidence="1" type="primary">WBGene00273648</name>
</gene>
<organism evidence="1 2">
    <name type="scientific">Pristionchus pacificus</name>
    <name type="common">Parasitic nematode worm</name>
    <dbReference type="NCBI Taxonomy" id="54126"/>
    <lineage>
        <taxon>Eukaryota</taxon>
        <taxon>Metazoa</taxon>
        <taxon>Ecdysozoa</taxon>
        <taxon>Nematoda</taxon>
        <taxon>Chromadorea</taxon>
        <taxon>Rhabditida</taxon>
        <taxon>Rhabditina</taxon>
        <taxon>Diplogasteromorpha</taxon>
        <taxon>Diplogasteroidea</taxon>
        <taxon>Neodiplogasteridae</taxon>
        <taxon>Pristionchus</taxon>
    </lineage>
</organism>
<accession>A0A2A6B9A9</accession>
<keyword evidence="2" id="KW-1185">Reference proteome</keyword>